<dbReference type="AlphaFoldDB" id="A0A4R5ES99"/>
<dbReference type="RefSeq" id="WP_132829744.1">
    <property type="nucleotide sequence ID" value="NZ_SMFP01000007.1"/>
</dbReference>
<evidence type="ECO:0000259" key="1">
    <source>
        <dbReference type="Pfam" id="PF25109"/>
    </source>
</evidence>
<evidence type="ECO:0000313" key="2">
    <source>
        <dbReference type="EMBL" id="TDE37553.1"/>
    </source>
</evidence>
<reference evidence="2 3" key="1">
    <citation type="submission" date="2019-03" db="EMBL/GenBank/DDBJ databases">
        <authorList>
            <person name="Zhang S."/>
        </authorList>
    </citation>
    <scope>NUCLEOTIDE SEQUENCE [LARGE SCALE GENOMIC DNA]</scope>
    <source>
        <strain evidence="2 3">S4J41</strain>
    </source>
</reference>
<feature type="domain" description="Polynucleotide kinase PNKP phosphatase" evidence="1">
    <location>
        <begin position="2"/>
        <end position="148"/>
    </location>
</feature>
<dbReference type="GO" id="GO:0016301">
    <property type="term" value="F:kinase activity"/>
    <property type="evidence" value="ECO:0007669"/>
    <property type="project" value="UniProtKB-KW"/>
</dbReference>
<dbReference type="Proteomes" id="UP000294662">
    <property type="component" value="Unassembled WGS sequence"/>
</dbReference>
<comment type="caution">
    <text evidence="2">The sequence shown here is derived from an EMBL/GenBank/DDBJ whole genome shotgun (WGS) entry which is preliminary data.</text>
</comment>
<keyword evidence="2" id="KW-0418">Kinase</keyword>
<organism evidence="2 3">
    <name type="scientific">Antarcticimicrobium sediminis</name>
    <dbReference type="NCBI Taxonomy" id="2546227"/>
    <lineage>
        <taxon>Bacteria</taxon>
        <taxon>Pseudomonadati</taxon>
        <taxon>Pseudomonadota</taxon>
        <taxon>Alphaproteobacteria</taxon>
        <taxon>Rhodobacterales</taxon>
        <taxon>Paracoccaceae</taxon>
        <taxon>Antarcticimicrobium</taxon>
    </lineage>
</organism>
<gene>
    <name evidence="2" type="ORF">E1B25_12605</name>
</gene>
<keyword evidence="2" id="KW-0808">Transferase</keyword>
<proteinExistence type="predicted"/>
<protein>
    <submittedName>
        <fullName evidence="2">Polynucleotide kinase</fullName>
    </submittedName>
</protein>
<dbReference type="EMBL" id="SMFP01000007">
    <property type="protein sequence ID" value="TDE37553.1"/>
    <property type="molecule type" value="Genomic_DNA"/>
</dbReference>
<dbReference type="InterPro" id="IPR056782">
    <property type="entry name" value="HAD_PNKP"/>
</dbReference>
<dbReference type="SUPFAM" id="SSF56784">
    <property type="entry name" value="HAD-like"/>
    <property type="match status" value="1"/>
</dbReference>
<evidence type="ECO:0000313" key="3">
    <source>
        <dbReference type="Proteomes" id="UP000294662"/>
    </source>
</evidence>
<dbReference type="InterPro" id="IPR023214">
    <property type="entry name" value="HAD_sf"/>
</dbReference>
<keyword evidence="3" id="KW-1185">Reference proteome</keyword>
<sequence>MDCVIFDIDGTLAEFDAERLGHLVHGKTKQWQDFHEEMASAPLIEPVARLLHKLKAQGEAVVLCTGRPEGWRGYTLAWLDDMGIPFDALYLRRQDEDHASDPDVKRSALGRIRTDGYRPWLVVDDRSSVVAFWREAGLTCLQCAPGDF</sequence>
<dbReference type="Gene3D" id="3.40.50.1000">
    <property type="entry name" value="HAD superfamily/HAD-like"/>
    <property type="match status" value="1"/>
</dbReference>
<dbReference type="Pfam" id="PF25109">
    <property type="entry name" value="HAD_PNKP"/>
    <property type="match status" value="1"/>
</dbReference>
<accession>A0A4R5ES99</accession>
<dbReference type="InterPro" id="IPR036412">
    <property type="entry name" value="HAD-like_sf"/>
</dbReference>
<name>A0A4R5ES99_9RHOB</name>
<dbReference type="OrthoDB" id="7592866at2"/>